<dbReference type="EMBL" id="CATNWA010017973">
    <property type="protein sequence ID" value="CAI9604479.1"/>
    <property type="molecule type" value="Genomic_DNA"/>
</dbReference>
<keyword evidence="1" id="KW-0812">Transmembrane</keyword>
<dbReference type="PANTHER" id="PTHR14559">
    <property type="entry name" value="CASPASE RECRUITMENT DOMAIN FAMILY"/>
    <property type="match status" value="1"/>
</dbReference>
<name>A0ABN9G5J2_9NEOB</name>
<comment type="caution">
    <text evidence="2">The sequence shown here is derived from an EMBL/GenBank/DDBJ whole genome shotgun (WGS) entry which is preliminary data.</text>
</comment>
<reference evidence="2" key="1">
    <citation type="submission" date="2023-05" db="EMBL/GenBank/DDBJ databases">
        <authorList>
            <person name="Stuckert A."/>
        </authorList>
    </citation>
    <scope>NUCLEOTIDE SEQUENCE</scope>
</reference>
<accession>A0ABN9G5J2</accession>
<organism evidence="2 3">
    <name type="scientific">Staurois parvus</name>
    <dbReference type="NCBI Taxonomy" id="386267"/>
    <lineage>
        <taxon>Eukaryota</taxon>
        <taxon>Metazoa</taxon>
        <taxon>Chordata</taxon>
        <taxon>Craniata</taxon>
        <taxon>Vertebrata</taxon>
        <taxon>Euteleostomi</taxon>
        <taxon>Amphibia</taxon>
        <taxon>Batrachia</taxon>
        <taxon>Anura</taxon>
        <taxon>Neobatrachia</taxon>
        <taxon>Ranoidea</taxon>
        <taxon>Ranidae</taxon>
        <taxon>Staurois</taxon>
    </lineage>
</organism>
<protein>
    <submittedName>
        <fullName evidence="2">Uncharacterized protein</fullName>
    </submittedName>
</protein>
<sequence>MSQIQTILFILFYTFTSKLSFLFVRAQQLFLVKLQRLMHRTKDDVESTSNTLRAMKNALQPEESPQMDSKSSPRLSRASFLFGQIFPFVYRSDNKYKRMNSNERLRVVSSNSPSLETMKLLLDRQDDLDPDNDLRKNFNLVPYSLVHPIHIDKKRPVLFAPCTMAKPIIQKLINSPGAFDFNMCKPGK</sequence>
<feature type="transmembrane region" description="Helical" evidence="1">
    <location>
        <begin position="6"/>
        <end position="26"/>
    </location>
</feature>
<proteinExistence type="predicted"/>
<keyword evidence="1" id="KW-1133">Transmembrane helix</keyword>
<evidence type="ECO:0000313" key="3">
    <source>
        <dbReference type="Proteomes" id="UP001162483"/>
    </source>
</evidence>
<evidence type="ECO:0000313" key="2">
    <source>
        <dbReference type="EMBL" id="CAI9604479.1"/>
    </source>
</evidence>
<dbReference type="Proteomes" id="UP001162483">
    <property type="component" value="Unassembled WGS sequence"/>
</dbReference>
<keyword evidence="1" id="KW-0472">Membrane</keyword>
<gene>
    <name evidence="2" type="ORF">SPARVUS_LOCUS13465860</name>
</gene>
<dbReference type="PANTHER" id="PTHR14559:SF4">
    <property type="entry name" value="CASPASE RECRUITMENT DOMAIN-CONTAINING PROTEIN 11"/>
    <property type="match status" value="1"/>
</dbReference>
<keyword evidence="3" id="KW-1185">Reference proteome</keyword>
<evidence type="ECO:0000256" key="1">
    <source>
        <dbReference type="SAM" id="Phobius"/>
    </source>
</evidence>